<evidence type="ECO:0000313" key="1">
    <source>
        <dbReference type="EMBL" id="CAB4221987.1"/>
    </source>
</evidence>
<protein>
    <submittedName>
        <fullName evidence="1">Uncharacterized protein</fullName>
    </submittedName>
</protein>
<dbReference type="EMBL" id="LR797523">
    <property type="protein sequence ID" value="CAB4221987.1"/>
    <property type="molecule type" value="Genomic_DNA"/>
</dbReference>
<gene>
    <name evidence="1" type="ORF">UFOVP1655_12</name>
</gene>
<accession>A0A6J5T5Z4</accession>
<organism evidence="1">
    <name type="scientific">uncultured Caudovirales phage</name>
    <dbReference type="NCBI Taxonomy" id="2100421"/>
    <lineage>
        <taxon>Viruses</taxon>
        <taxon>Duplodnaviria</taxon>
        <taxon>Heunggongvirae</taxon>
        <taxon>Uroviricota</taxon>
        <taxon>Caudoviricetes</taxon>
        <taxon>Peduoviridae</taxon>
        <taxon>Maltschvirus</taxon>
        <taxon>Maltschvirus maltsch</taxon>
    </lineage>
</organism>
<reference evidence="1" key="1">
    <citation type="submission" date="2020-05" db="EMBL/GenBank/DDBJ databases">
        <authorList>
            <person name="Chiriac C."/>
            <person name="Salcher M."/>
            <person name="Ghai R."/>
            <person name="Kavagutti S V."/>
        </authorList>
    </citation>
    <scope>NUCLEOTIDE SEQUENCE</scope>
</reference>
<proteinExistence type="predicted"/>
<sequence>MAQLPTLKHTEASDGTQKHKDYNLRAINLLSSGIAGTLDLKHMMIELSYFEDIYSHAISGKLFISDALGVIENAQLHGNEYIRMSFAKDSDDSPELYIDKIFRVYKISDRQKMDNDSTEGYIIHFCSDELLLSEQYRISKSYPGKTIKDIIIDVLVNYLKVPKDRFNISNIQDTLGTYSFIIPGFKPFEAIQWLSNYARPADTSLVGSDMLFFENAKNGYVFSSMQTMFSKTPEYNFKFGVKNRPMEEFDNMNDYFFNVLSYEYDKTFDVLDGIHNGTFANRLISLDILQHSVNITDYNYILNNKKTLNSSPVVNNLKNRFGQALYETPEGLLRLSMSNSNQSDNPFIAARPGSVSQDIFAETYVTQRKSQLAINNYTRLKIVIPGNPTVSIGQTAMFDIVSNTPDEQKENDKFYSGKYLISSIRHTIQTGGYNTVIELIKDSNNKPYNKVDNNSQVWKNTVAGVKK</sequence>
<name>A0A6J5T5Z4_9CAUD</name>